<feature type="transmembrane region" description="Helical" evidence="7">
    <location>
        <begin position="369"/>
        <end position="389"/>
    </location>
</feature>
<dbReference type="InterPro" id="IPR050931">
    <property type="entry name" value="Mito_Protein_Transport_Metaxin"/>
</dbReference>
<dbReference type="OrthoDB" id="5835136at2759"/>
<keyword evidence="2" id="KW-0813">Transport</keyword>
<keyword evidence="7" id="KW-1133">Transmembrane helix</keyword>
<dbReference type="eggNOG" id="KOG3028">
    <property type="taxonomic scope" value="Eukaryota"/>
</dbReference>
<dbReference type="Proteomes" id="UP000016923">
    <property type="component" value="Unassembled WGS sequence"/>
</dbReference>
<evidence type="ECO:0000256" key="4">
    <source>
        <dbReference type="ARBA" id="ARBA00022927"/>
    </source>
</evidence>
<dbReference type="GO" id="GO:0001401">
    <property type="term" value="C:SAM complex"/>
    <property type="evidence" value="ECO:0007669"/>
    <property type="project" value="InterPro"/>
</dbReference>
<dbReference type="HOGENOM" id="CLU_032751_0_0_1"/>
<feature type="transmembrane region" description="Helical" evidence="7">
    <location>
        <begin position="401"/>
        <end position="422"/>
    </location>
</feature>
<dbReference type="PANTHER" id="PTHR12289:SF41">
    <property type="entry name" value="FAILED AXON CONNECTIONS-RELATED"/>
    <property type="match status" value="1"/>
</dbReference>
<keyword evidence="3" id="KW-1000">Mitochondrion outer membrane</keyword>
<evidence type="ECO:0000313" key="10">
    <source>
        <dbReference type="Proteomes" id="UP000016923"/>
    </source>
</evidence>
<proteinExistence type="predicted"/>
<keyword evidence="6 7" id="KW-0472">Membrane</keyword>
<dbReference type="InterPro" id="IPR019564">
    <property type="entry name" value="Sam37/metaxin_N"/>
</dbReference>
<reference evidence="9 10" key="1">
    <citation type="journal article" date="2013" name="BMC Genomics">
        <title>The genome and transcriptome of the pine saprophyte Ophiostoma piceae, and a comparison with the bark beetle-associated pine pathogen Grosmannia clavigera.</title>
        <authorList>
            <person name="Haridas S."/>
            <person name="Wang Y."/>
            <person name="Lim L."/>
            <person name="Massoumi Alamouti S."/>
            <person name="Jackman S."/>
            <person name="Docking R."/>
            <person name="Robertson G."/>
            <person name="Birol I."/>
            <person name="Bohlmann J."/>
            <person name="Breuil C."/>
        </authorList>
    </citation>
    <scope>NUCLEOTIDE SEQUENCE [LARGE SCALE GENOMIC DNA]</scope>
    <source>
        <strain evidence="9 10">UAMH 11346</strain>
    </source>
</reference>
<dbReference type="VEuPathDB" id="FungiDB:F503_07344"/>
<organism evidence="9 10">
    <name type="scientific">Ophiostoma piceae (strain UAMH 11346)</name>
    <name type="common">Sap stain fungus</name>
    <dbReference type="NCBI Taxonomy" id="1262450"/>
    <lineage>
        <taxon>Eukaryota</taxon>
        <taxon>Fungi</taxon>
        <taxon>Dikarya</taxon>
        <taxon>Ascomycota</taxon>
        <taxon>Pezizomycotina</taxon>
        <taxon>Sordariomycetes</taxon>
        <taxon>Sordariomycetidae</taxon>
        <taxon>Ophiostomatales</taxon>
        <taxon>Ophiostomataceae</taxon>
        <taxon>Ophiostoma</taxon>
    </lineage>
</organism>
<keyword evidence="10" id="KW-1185">Reference proteome</keyword>
<accession>S3CSE2</accession>
<keyword evidence="7" id="KW-0812">Transmembrane</keyword>
<feature type="domain" description="Mitochondrial outer membrane transport complex Sam37/metaxin N-terminal" evidence="8">
    <location>
        <begin position="21"/>
        <end position="148"/>
    </location>
</feature>
<dbReference type="STRING" id="1262450.S3CSE2"/>
<keyword evidence="4" id="KW-0653">Protein transport</keyword>
<dbReference type="GO" id="GO:0015031">
    <property type="term" value="P:protein transport"/>
    <property type="evidence" value="ECO:0007669"/>
    <property type="project" value="UniProtKB-KW"/>
</dbReference>
<dbReference type="EMBL" id="KE148147">
    <property type="protein sequence ID" value="EPE09568.1"/>
    <property type="molecule type" value="Genomic_DNA"/>
</dbReference>
<evidence type="ECO:0000256" key="7">
    <source>
        <dbReference type="SAM" id="Phobius"/>
    </source>
</evidence>
<protein>
    <submittedName>
        <fullName evidence="9">Mitochondrial import receptor subunit</fullName>
    </submittedName>
</protein>
<evidence type="ECO:0000259" key="8">
    <source>
        <dbReference type="Pfam" id="PF10568"/>
    </source>
</evidence>
<evidence type="ECO:0000313" key="9">
    <source>
        <dbReference type="EMBL" id="EPE09568.1"/>
    </source>
</evidence>
<name>S3CSE2_OPHP1</name>
<dbReference type="PANTHER" id="PTHR12289">
    <property type="entry name" value="METAXIN RELATED"/>
    <property type="match status" value="1"/>
</dbReference>
<sequence>MPFELYIWGPAFGLESIDPECLAAVAYLSLAAPQPGVWSIVPTSSSAVSYALPALRDSNTGLWVATGFDSIVAFAKKASTEFTDLDAGLTPRQTADAAAFSAFLRAEAAPLLALSLYVSSANWVATTRPAYSHILPFPLTWIEPPAIRESHAAATAHLGFSSLDTDRSDEDDHESSLVAALNSFPDRIRKTVGANSDKEPERLQAPKQLIPGANKTLAAALKKSARVSQALTPEAKAKIRLDEAARSFYSVLALQKGDQKLFLTESAPTSLDCLAYAYLSLMVVPDVPRPFLSDSLSKHYPDLANFATDMQQTCFVHGVVHSIPGLGGEWVVWLWQRVRLHGLEDDVSETELPLGPWRRSVAGARSRQARTIVGTLATTAVVVGLLLAYHRLPAFGSRTVVYQRAPSGLLGLGAAGAFLHAAF</sequence>
<dbReference type="AlphaFoldDB" id="S3CSE2"/>
<evidence type="ECO:0000256" key="3">
    <source>
        <dbReference type="ARBA" id="ARBA00022787"/>
    </source>
</evidence>
<evidence type="ECO:0000256" key="5">
    <source>
        <dbReference type="ARBA" id="ARBA00023128"/>
    </source>
</evidence>
<keyword evidence="5" id="KW-0496">Mitochondrion</keyword>
<comment type="subcellular location">
    <subcellularLocation>
        <location evidence="1">Mitochondrion outer membrane</location>
    </subcellularLocation>
</comment>
<keyword evidence="9" id="KW-0675">Receptor</keyword>
<evidence type="ECO:0000256" key="2">
    <source>
        <dbReference type="ARBA" id="ARBA00022448"/>
    </source>
</evidence>
<evidence type="ECO:0000256" key="1">
    <source>
        <dbReference type="ARBA" id="ARBA00004294"/>
    </source>
</evidence>
<gene>
    <name evidence="9" type="ORF">F503_07344</name>
</gene>
<dbReference type="GO" id="GO:0007005">
    <property type="term" value="P:mitochondrion organization"/>
    <property type="evidence" value="ECO:0007669"/>
    <property type="project" value="TreeGrafter"/>
</dbReference>
<evidence type="ECO:0000256" key="6">
    <source>
        <dbReference type="ARBA" id="ARBA00023136"/>
    </source>
</evidence>
<dbReference type="OMA" id="GYMVHVG"/>
<dbReference type="Pfam" id="PF10568">
    <property type="entry name" value="Tom37"/>
    <property type="match status" value="1"/>
</dbReference>